<reference evidence="1" key="1">
    <citation type="journal article" date="2021" name="New Phytol.">
        <title>Evolutionary innovations through gain and loss of genes in the ectomycorrhizal Boletales.</title>
        <authorList>
            <person name="Wu G."/>
            <person name="Miyauchi S."/>
            <person name="Morin E."/>
            <person name="Kuo A."/>
            <person name="Drula E."/>
            <person name="Varga T."/>
            <person name="Kohler A."/>
            <person name="Feng B."/>
            <person name="Cao Y."/>
            <person name="Lipzen A."/>
            <person name="Daum C."/>
            <person name="Hundley H."/>
            <person name="Pangilinan J."/>
            <person name="Johnson J."/>
            <person name="Barry K."/>
            <person name="LaButti K."/>
            <person name="Ng V."/>
            <person name="Ahrendt S."/>
            <person name="Min B."/>
            <person name="Choi I.G."/>
            <person name="Park H."/>
            <person name="Plett J.M."/>
            <person name="Magnuson J."/>
            <person name="Spatafora J.W."/>
            <person name="Nagy L.G."/>
            <person name="Henrissat B."/>
            <person name="Grigoriev I.V."/>
            <person name="Yang Z.L."/>
            <person name="Xu J."/>
            <person name="Martin F.M."/>
        </authorList>
    </citation>
    <scope>NUCLEOTIDE SEQUENCE</scope>
    <source>
        <strain evidence="1">ATCC 28755</strain>
    </source>
</reference>
<protein>
    <submittedName>
        <fullName evidence="1">Uncharacterized protein</fullName>
    </submittedName>
</protein>
<dbReference type="Proteomes" id="UP000790377">
    <property type="component" value="Unassembled WGS sequence"/>
</dbReference>
<evidence type="ECO:0000313" key="2">
    <source>
        <dbReference type="Proteomes" id="UP000790377"/>
    </source>
</evidence>
<sequence length="549" mass="62774">MTQADEDSRSDEDSDRSYSSIEEEINPTPKSPQELLSAAVMDQYNRRVFNDIPAHLIYIPSMQIIERSELFNILRPDKITHTEIDRIPCPPYLTRSPALWQEERVHDVVEHLTRYAIFSHRWLPAGEPTFQDMSVFSTTKPKPTGPGYEKLTKFCETARAHGCILAWSDTCCINKESSSELDEAIRSMFRWYRNAHICIAYLAESESLRNFKHDAWFTRGWTLQELLAPSRIVFYGKGWRALGDGLARDSKASIVDEDIMYAVSRVTGISEDELCGFEAGTDMIHMKMTWASKRQTTRLEDRAYSLLGIFDVSMTVAYGEGTKAWDRLMELLVKECHEWEVFGGAAAFCETLPPSPDRYLAVTPAAAEIIRRDRYLEPWQRPGDRFFKLTKRGLKARLLVVEVKQLKECPDNCHWKALTYCPMHVTLTSVPCNANSPNNERATFCPVSLEENTADSDDIVYHQYGDYDQWGFGIANYAYLDGDVGEVEAGKSYVFVLLGRKELDGGRKSSWKKIYTGKVFAVRCEQTMQSPLTTVWLENSWNSFSTASR</sequence>
<keyword evidence="2" id="KW-1185">Reference proteome</keyword>
<proteinExistence type="predicted"/>
<evidence type="ECO:0000313" key="1">
    <source>
        <dbReference type="EMBL" id="KAH7908432.1"/>
    </source>
</evidence>
<organism evidence="1 2">
    <name type="scientific">Hygrophoropsis aurantiaca</name>
    <dbReference type="NCBI Taxonomy" id="72124"/>
    <lineage>
        <taxon>Eukaryota</taxon>
        <taxon>Fungi</taxon>
        <taxon>Dikarya</taxon>
        <taxon>Basidiomycota</taxon>
        <taxon>Agaricomycotina</taxon>
        <taxon>Agaricomycetes</taxon>
        <taxon>Agaricomycetidae</taxon>
        <taxon>Boletales</taxon>
        <taxon>Coniophorineae</taxon>
        <taxon>Hygrophoropsidaceae</taxon>
        <taxon>Hygrophoropsis</taxon>
    </lineage>
</organism>
<comment type="caution">
    <text evidence="1">The sequence shown here is derived from an EMBL/GenBank/DDBJ whole genome shotgun (WGS) entry which is preliminary data.</text>
</comment>
<name>A0ACB8A6T1_9AGAM</name>
<gene>
    <name evidence="1" type="ORF">BJ138DRAFT_1157628</name>
</gene>
<accession>A0ACB8A6T1</accession>
<dbReference type="EMBL" id="MU267822">
    <property type="protein sequence ID" value="KAH7908432.1"/>
    <property type="molecule type" value="Genomic_DNA"/>
</dbReference>